<name>A0A0D0WXE2_9ACTN</name>
<sequence>MVTVSGRHRMQSGIRGAGAVASATALVVVIAGAWFGYRELVQPACSGQVQLAVAAAPELAPAVQAAAAQWMADGAAVGGTCIAVNVSESEPVDVAAAVAGKHGVQLAGVGQASGTAVTPDVWVPDSSTWLLRLKNAGATAFAPGNGASIARSPVVVAVPEPVAETRFGWPEKKLTWTDLLRQVSSSKPIRAGIVEPTQDAAGLSGLLSLTAAASGAGGDAQQATTGALRALATGRSALREDLLARFPRSSDPTAIASGLGAAALSEEDVMAYNERKPPIPLAALYLEPSPMPLDYPYAVLPGIEPAKQAAAKVLFEVLTTPGFRNRLAERSLRAPDGNWGDGFKAPQGAPSPAGGAATAPAPGGNGAGGLDPVAIERAVSSWSIATQSGRMLCVIDVSGSMKQPVPSANNATREQVTVAAASRGLNLFDDSWSIGLWTFSTELVGSLDYRELVPINPLSSNRSRLEQGLATIRPSSGDTGLYDTMLAAYKAVQEDWEPGRVNSIVLFTDGKNEDANGISQQKLLAELKRIADPDRPVQVVIIGIGNDVSKSELESITKVTGGGNFVTEDPTKIGDIFLKAIALRPNAPR</sequence>
<dbReference type="AlphaFoldDB" id="A0A0D0WXE2"/>
<keyword evidence="2" id="KW-0812">Transmembrane</keyword>
<proteinExistence type="predicted"/>
<dbReference type="PROSITE" id="PS50234">
    <property type="entry name" value="VWFA"/>
    <property type="match status" value="1"/>
</dbReference>
<feature type="region of interest" description="Disordered" evidence="1">
    <location>
        <begin position="334"/>
        <end position="369"/>
    </location>
</feature>
<keyword evidence="2" id="KW-1133">Transmembrane helix</keyword>
<keyword evidence="2" id="KW-0472">Membrane</keyword>
<organism evidence="4 5">
    <name type="scientific">Micromonospora haikouensis</name>
    <dbReference type="NCBI Taxonomy" id="686309"/>
    <lineage>
        <taxon>Bacteria</taxon>
        <taxon>Bacillati</taxon>
        <taxon>Actinomycetota</taxon>
        <taxon>Actinomycetes</taxon>
        <taxon>Micromonosporales</taxon>
        <taxon>Micromonosporaceae</taxon>
        <taxon>Micromonospora</taxon>
    </lineage>
</organism>
<dbReference type="SMART" id="SM00327">
    <property type="entry name" value="VWA"/>
    <property type="match status" value="1"/>
</dbReference>
<dbReference type="SUPFAM" id="SSF53850">
    <property type="entry name" value="Periplasmic binding protein-like II"/>
    <property type="match status" value="1"/>
</dbReference>
<accession>A0A0D0WXE2</accession>
<dbReference type="InterPro" id="IPR036465">
    <property type="entry name" value="vWFA_dom_sf"/>
</dbReference>
<dbReference type="Proteomes" id="UP000032254">
    <property type="component" value="Unassembled WGS sequence"/>
</dbReference>
<dbReference type="SUPFAM" id="SSF53300">
    <property type="entry name" value="vWA-like"/>
    <property type="match status" value="1"/>
</dbReference>
<feature type="compositionally biased region" description="Low complexity" evidence="1">
    <location>
        <begin position="345"/>
        <end position="362"/>
    </location>
</feature>
<evidence type="ECO:0000256" key="1">
    <source>
        <dbReference type="SAM" id="MobiDB-lite"/>
    </source>
</evidence>
<gene>
    <name evidence="4" type="ORF">TK50_20885</name>
</gene>
<evidence type="ECO:0000313" key="5">
    <source>
        <dbReference type="Proteomes" id="UP000032254"/>
    </source>
</evidence>
<feature type="domain" description="VWFA" evidence="3">
    <location>
        <begin position="390"/>
        <end position="581"/>
    </location>
</feature>
<dbReference type="Pfam" id="PF13531">
    <property type="entry name" value="SBP_bac_11"/>
    <property type="match status" value="1"/>
</dbReference>
<evidence type="ECO:0000313" key="4">
    <source>
        <dbReference type="EMBL" id="KIR63304.1"/>
    </source>
</evidence>
<evidence type="ECO:0000256" key="2">
    <source>
        <dbReference type="SAM" id="Phobius"/>
    </source>
</evidence>
<feature type="transmembrane region" description="Helical" evidence="2">
    <location>
        <begin position="12"/>
        <end position="37"/>
    </location>
</feature>
<protein>
    <submittedName>
        <fullName evidence="4">von Willebrand factor A</fullName>
    </submittedName>
</protein>
<dbReference type="InterPro" id="IPR002035">
    <property type="entry name" value="VWF_A"/>
</dbReference>
<keyword evidence="5" id="KW-1185">Reference proteome</keyword>
<dbReference type="Gene3D" id="3.40.50.410">
    <property type="entry name" value="von Willebrand factor, type A domain"/>
    <property type="match status" value="1"/>
</dbReference>
<dbReference type="EMBL" id="JXSX01000002">
    <property type="protein sequence ID" value="KIR63304.1"/>
    <property type="molecule type" value="Genomic_DNA"/>
</dbReference>
<reference evidence="4 5" key="1">
    <citation type="submission" date="2015-01" db="EMBL/GenBank/DDBJ databases">
        <title>Sequencing and annotation of Micromonospora carbonacea strain JXNU-1 genome.</title>
        <authorList>
            <person name="Long Z."/>
            <person name="Huang Y."/>
            <person name="Jiang Y."/>
        </authorList>
    </citation>
    <scope>NUCLEOTIDE SEQUENCE [LARGE SCALE GENOMIC DNA]</scope>
    <source>
        <strain evidence="4 5">JXNU-1</strain>
    </source>
</reference>
<evidence type="ECO:0000259" key="3">
    <source>
        <dbReference type="PROSITE" id="PS50234"/>
    </source>
</evidence>
<dbReference type="Pfam" id="PF00092">
    <property type="entry name" value="VWA"/>
    <property type="match status" value="1"/>
</dbReference>
<comment type="caution">
    <text evidence="4">The sequence shown here is derived from an EMBL/GenBank/DDBJ whole genome shotgun (WGS) entry which is preliminary data.</text>
</comment>
<dbReference type="PATRIC" id="fig|47853.6.peg.4369"/>